<dbReference type="Pfam" id="PF02616">
    <property type="entry name" value="SMC_ScpA"/>
    <property type="match status" value="1"/>
</dbReference>
<organism evidence="3 4">
    <name type="scientific">Paracoccus suum</name>
    <dbReference type="NCBI Taxonomy" id="2259340"/>
    <lineage>
        <taxon>Bacteria</taxon>
        <taxon>Pseudomonadati</taxon>
        <taxon>Pseudomonadota</taxon>
        <taxon>Alphaproteobacteria</taxon>
        <taxon>Rhodobacterales</taxon>
        <taxon>Paracoccaceae</taxon>
        <taxon>Paracoccus</taxon>
    </lineage>
</organism>
<dbReference type="OrthoDB" id="9793741at2"/>
<dbReference type="AlphaFoldDB" id="A0A344PK77"/>
<protein>
    <recommendedName>
        <fullName evidence="1">Segregation and condensation protein A</fullName>
    </recommendedName>
</protein>
<sequence length="440" mass="48812">MAICRSGRICCRARSRFTPAVVIPTWSPSRRPSLASLCRPCQRSPIRNRPLLRRCCRTRAICPACRRSCSPSPVVPRSRPQSPLGSAYLTPSLSRAAPTCSPWRNPPRQRPGSRRCAPACSTHWPPALRRNRRGSRHSSSASPRSIQLRPAGGKLDAAPAVGTGCLQPTAKGRTVASRPPHLNLVPDSPPVPAVERDESLIVDLDGFEGPLDLLLSLARAQRVDLMTISVLSLVEQYLAAIDRARSLRIELAADWLVMAAWLAYLKSRLLLPPDPEAEGPDAESLAAHLAWRLERLDAMRRAAAGLMARDRLGQDRFSRGAPEAIARSRTIRWQAGLMDLMAAYARLRTHDEFRPFAFDRAGIWTMEQALDRLRHLVGFAPDWTDLSQFLPEGWSEDPARRRSATAATFAASLELARQGRIELRQEGGSFAPISLRRPRR</sequence>
<dbReference type="KEGG" id="pars:DRW48_08860"/>
<proteinExistence type="predicted"/>
<dbReference type="Proteomes" id="UP000252023">
    <property type="component" value="Chromosome"/>
</dbReference>
<evidence type="ECO:0000313" key="4">
    <source>
        <dbReference type="Proteomes" id="UP000252023"/>
    </source>
</evidence>
<feature type="compositionally biased region" description="Low complexity" evidence="2">
    <location>
        <begin position="68"/>
        <end position="80"/>
    </location>
</feature>
<dbReference type="EMBL" id="CP030918">
    <property type="protein sequence ID" value="AXC49782.1"/>
    <property type="molecule type" value="Genomic_DNA"/>
</dbReference>
<reference evidence="4" key="1">
    <citation type="submission" date="2018-07" db="EMBL/GenBank/DDBJ databases">
        <title>Genome sequencing of Paracoccus sp. SC2-6.</title>
        <authorList>
            <person name="Heo J."/>
            <person name="Kim S.-J."/>
            <person name="Kwon S.-W."/>
        </authorList>
    </citation>
    <scope>NUCLEOTIDE SEQUENCE [LARGE SCALE GENOMIC DNA]</scope>
    <source>
        <strain evidence="4">SC2-6</strain>
    </source>
</reference>
<dbReference type="PANTHER" id="PTHR33969">
    <property type="entry name" value="SEGREGATION AND CONDENSATION PROTEIN A"/>
    <property type="match status" value="1"/>
</dbReference>
<feature type="compositionally biased region" description="Polar residues" evidence="2">
    <location>
        <begin position="81"/>
        <end position="93"/>
    </location>
</feature>
<accession>A0A344PK77</accession>
<name>A0A344PK77_9RHOB</name>
<feature type="region of interest" description="Disordered" evidence="2">
    <location>
        <begin position="68"/>
        <end position="158"/>
    </location>
</feature>
<dbReference type="PANTHER" id="PTHR33969:SF2">
    <property type="entry name" value="SEGREGATION AND CONDENSATION PROTEIN A"/>
    <property type="match status" value="1"/>
</dbReference>
<gene>
    <name evidence="3" type="ORF">DRW48_08860</name>
</gene>
<dbReference type="Gene3D" id="6.10.250.2410">
    <property type="match status" value="1"/>
</dbReference>
<feature type="region of interest" description="Disordered" evidence="2">
    <location>
        <begin position="171"/>
        <end position="190"/>
    </location>
</feature>
<evidence type="ECO:0000256" key="1">
    <source>
        <dbReference type="ARBA" id="ARBA00044777"/>
    </source>
</evidence>
<dbReference type="InterPro" id="IPR003768">
    <property type="entry name" value="ScpA"/>
</dbReference>
<keyword evidence="4" id="KW-1185">Reference proteome</keyword>
<evidence type="ECO:0000256" key="2">
    <source>
        <dbReference type="SAM" id="MobiDB-lite"/>
    </source>
</evidence>
<evidence type="ECO:0000313" key="3">
    <source>
        <dbReference type="EMBL" id="AXC49782.1"/>
    </source>
</evidence>